<reference evidence="3" key="1">
    <citation type="submission" date="2022-06" db="EMBL/GenBank/DDBJ databases">
        <title>Alkalimarinus sp. nov., isolated from gut of a Alitta virens.</title>
        <authorList>
            <person name="Yang A.I."/>
            <person name="Shin N.-R."/>
        </authorList>
    </citation>
    <scope>NUCLEOTIDE SEQUENCE</scope>
    <source>
        <strain evidence="3">A2M4</strain>
    </source>
</reference>
<gene>
    <name evidence="3" type="ORF">NKI27_05350</name>
</gene>
<dbReference type="RefSeq" id="WP_265048655.1">
    <property type="nucleotide sequence ID" value="NZ_CP100390.1"/>
</dbReference>
<keyword evidence="1" id="KW-1133">Transmembrane helix</keyword>
<dbReference type="Gene3D" id="3.30.65.10">
    <property type="entry name" value="Bacterial Topoisomerase I, domain 1"/>
    <property type="match status" value="1"/>
</dbReference>
<sequence length="261" mass="30135">MDFTPMLNQIYSAVWYLVPFFVVLTVIKTPWFKGVLGEFQVNLLLKLFLPKENYHLIKNATLPTENGTTQIHHILVSKYGVFVIETKNMKGWIFGSSNQKQWTQKIFKHSSKFQNPIHQNYKHIKTLESCLGINQEYLYSVIVFIGDSTFKTQMPEYVTYARGCVQYIKSKNIEVLTQKETAEIVEKIEGGRLQRSIKTNREHVAHVKEIISSKEKKEQENSCPKCGSEMILRESKKGANAGNKFWGCSSFPKCRKIVNIT</sequence>
<keyword evidence="4" id="KW-1185">Reference proteome</keyword>
<evidence type="ECO:0000256" key="1">
    <source>
        <dbReference type="SAM" id="Phobius"/>
    </source>
</evidence>
<evidence type="ECO:0000313" key="4">
    <source>
        <dbReference type="Proteomes" id="UP001163739"/>
    </source>
</evidence>
<dbReference type="Proteomes" id="UP001163739">
    <property type="component" value="Chromosome"/>
</dbReference>
<evidence type="ECO:0000313" key="3">
    <source>
        <dbReference type="EMBL" id="UZE97175.1"/>
    </source>
</evidence>
<dbReference type="InterPro" id="IPR011528">
    <property type="entry name" value="NERD"/>
</dbReference>
<feature type="domain" description="NERD" evidence="2">
    <location>
        <begin position="33"/>
        <end position="150"/>
    </location>
</feature>
<evidence type="ECO:0000259" key="2">
    <source>
        <dbReference type="PROSITE" id="PS50965"/>
    </source>
</evidence>
<keyword evidence="1" id="KW-0812">Transmembrane</keyword>
<dbReference type="Pfam" id="PF08378">
    <property type="entry name" value="NERD"/>
    <property type="match status" value="1"/>
</dbReference>
<dbReference type="PROSITE" id="PS50965">
    <property type="entry name" value="NERD"/>
    <property type="match status" value="1"/>
</dbReference>
<keyword evidence="1" id="KW-0472">Membrane</keyword>
<name>A0ABY6N4Y5_9ALTE</name>
<proteinExistence type="predicted"/>
<protein>
    <submittedName>
        <fullName evidence="3">NERD domain-containing protein</fullName>
    </submittedName>
</protein>
<dbReference type="InterPro" id="IPR013498">
    <property type="entry name" value="Topo_IA_Znf"/>
</dbReference>
<dbReference type="SUPFAM" id="SSF57783">
    <property type="entry name" value="Zinc beta-ribbon"/>
    <property type="match status" value="1"/>
</dbReference>
<dbReference type="EMBL" id="CP100390">
    <property type="protein sequence ID" value="UZE97175.1"/>
    <property type="molecule type" value="Genomic_DNA"/>
</dbReference>
<organism evidence="3 4">
    <name type="scientific">Alkalimarinus alittae</name>
    <dbReference type="NCBI Taxonomy" id="2961619"/>
    <lineage>
        <taxon>Bacteria</taxon>
        <taxon>Pseudomonadati</taxon>
        <taxon>Pseudomonadota</taxon>
        <taxon>Gammaproteobacteria</taxon>
        <taxon>Alteromonadales</taxon>
        <taxon>Alteromonadaceae</taxon>
        <taxon>Alkalimarinus</taxon>
    </lineage>
</organism>
<feature type="transmembrane region" description="Helical" evidence="1">
    <location>
        <begin position="6"/>
        <end position="27"/>
    </location>
</feature>
<dbReference type="Pfam" id="PF01396">
    <property type="entry name" value="Zn_ribbon_Top1"/>
    <property type="match status" value="1"/>
</dbReference>
<accession>A0ABY6N4Y5</accession>